<dbReference type="GeneID" id="127750077"/>
<evidence type="ECO:0000256" key="1">
    <source>
        <dbReference type="SAM" id="Phobius"/>
    </source>
</evidence>
<keyword evidence="2" id="KW-1185">Reference proteome</keyword>
<protein>
    <submittedName>
        <fullName evidence="3">Uncharacterized protein LOC127750077</fullName>
    </submittedName>
</protein>
<evidence type="ECO:0000313" key="2">
    <source>
        <dbReference type="Proteomes" id="UP000504606"/>
    </source>
</evidence>
<keyword evidence="1" id="KW-1133">Transmembrane helix</keyword>
<dbReference type="RefSeq" id="XP_052126588.1">
    <property type="nucleotide sequence ID" value="XM_052270628.1"/>
</dbReference>
<name>A0A9C6X0S9_FRAOC</name>
<dbReference type="AlphaFoldDB" id="A0A9C6X0S9"/>
<sequence length="213" mass="23677">MVYARGGLAEHLQSWQNHLCSTRGRNLTLLFLQVMRENWINLVLYPMYMGTTILDIIMAENTEATRLPIRAVIGSYSGFVSFGIFVKRRHIAQEALKRAAEVADTVEREAASSNQEKLQGEARTAIFRTRCLVIYSISAQVGVFLTLLSYPSGTAHWIATVAGIAGRLYVYMSISVILRWPKTMVDLSSDLHGGGGGDITNEEEKNLCSSIFL</sequence>
<keyword evidence="1" id="KW-0812">Transmembrane</keyword>
<keyword evidence="1" id="KW-0472">Membrane</keyword>
<dbReference type="KEGG" id="foc:127750077"/>
<gene>
    <name evidence="3" type="primary">LOC127750077</name>
</gene>
<dbReference type="Proteomes" id="UP000504606">
    <property type="component" value="Unplaced"/>
</dbReference>
<feature type="transmembrane region" description="Helical" evidence="1">
    <location>
        <begin position="156"/>
        <end position="178"/>
    </location>
</feature>
<feature type="transmembrane region" description="Helical" evidence="1">
    <location>
        <begin position="132"/>
        <end position="150"/>
    </location>
</feature>
<reference evidence="3" key="1">
    <citation type="submission" date="2025-08" db="UniProtKB">
        <authorList>
            <consortium name="RefSeq"/>
        </authorList>
    </citation>
    <scope>IDENTIFICATION</scope>
    <source>
        <tissue evidence="3">Whole organism</tissue>
    </source>
</reference>
<feature type="transmembrane region" description="Helical" evidence="1">
    <location>
        <begin position="69"/>
        <end position="86"/>
    </location>
</feature>
<accession>A0A9C6X0S9</accession>
<feature type="transmembrane region" description="Helical" evidence="1">
    <location>
        <begin position="39"/>
        <end position="57"/>
    </location>
</feature>
<evidence type="ECO:0000313" key="3">
    <source>
        <dbReference type="RefSeq" id="XP_052126588.1"/>
    </source>
</evidence>
<proteinExistence type="predicted"/>
<organism evidence="2 3">
    <name type="scientific">Frankliniella occidentalis</name>
    <name type="common">Western flower thrips</name>
    <name type="synonym">Euthrips occidentalis</name>
    <dbReference type="NCBI Taxonomy" id="133901"/>
    <lineage>
        <taxon>Eukaryota</taxon>
        <taxon>Metazoa</taxon>
        <taxon>Ecdysozoa</taxon>
        <taxon>Arthropoda</taxon>
        <taxon>Hexapoda</taxon>
        <taxon>Insecta</taxon>
        <taxon>Pterygota</taxon>
        <taxon>Neoptera</taxon>
        <taxon>Paraneoptera</taxon>
        <taxon>Thysanoptera</taxon>
        <taxon>Terebrantia</taxon>
        <taxon>Thripoidea</taxon>
        <taxon>Thripidae</taxon>
        <taxon>Frankliniella</taxon>
    </lineage>
</organism>